<dbReference type="Proteomes" id="UP000886043">
    <property type="component" value="Unassembled WGS sequence"/>
</dbReference>
<keyword evidence="3" id="KW-0560">Oxidoreductase</keyword>
<keyword evidence="2" id="KW-0288">FMN</keyword>
<evidence type="ECO:0000256" key="1">
    <source>
        <dbReference type="ARBA" id="ARBA00022630"/>
    </source>
</evidence>
<name>A0A7C3GVF4_9BACT</name>
<dbReference type="AlphaFoldDB" id="A0A7C3GVF4"/>
<keyword evidence="1" id="KW-0285">Flavoprotein</keyword>
<dbReference type="GO" id="GO:0018580">
    <property type="term" value="F:nitronate monooxygenase activity"/>
    <property type="evidence" value="ECO:0007669"/>
    <property type="project" value="InterPro"/>
</dbReference>
<dbReference type="PANTHER" id="PTHR32332:SF18">
    <property type="entry name" value="2-NITROPROPANE DIOXYGENASE"/>
    <property type="match status" value="1"/>
</dbReference>
<dbReference type="InterPro" id="IPR004136">
    <property type="entry name" value="NMO"/>
</dbReference>
<evidence type="ECO:0000256" key="2">
    <source>
        <dbReference type="ARBA" id="ARBA00022643"/>
    </source>
</evidence>
<evidence type="ECO:0000313" key="4">
    <source>
        <dbReference type="EMBL" id="HFC98723.1"/>
    </source>
</evidence>
<dbReference type="CDD" id="cd04730">
    <property type="entry name" value="NPD_like"/>
    <property type="match status" value="1"/>
</dbReference>
<dbReference type="SUPFAM" id="SSF51412">
    <property type="entry name" value="Inosine monophosphate dehydrogenase (IMPDH)"/>
    <property type="match status" value="1"/>
</dbReference>
<gene>
    <name evidence="4" type="ORF">ENJ40_09780</name>
</gene>
<reference evidence="4" key="1">
    <citation type="journal article" date="2020" name="mSystems">
        <title>Genome- and Community-Level Interaction Insights into Carbon Utilization and Element Cycling Functions of Hydrothermarchaeota in Hydrothermal Sediment.</title>
        <authorList>
            <person name="Zhou Z."/>
            <person name="Liu Y."/>
            <person name="Xu W."/>
            <person name="Pan J."/>
            <person name="Luo Z.H."/>
            <person name="Li M."/>
        </authorList>
    </citation>
    <scope>NUCLEOTIDE SEQUENCE [LARGE SCALE GENOMIC DNA]</scope>
    <source>
        <strain evidence="4">HyVt-483</strain>
    </source>
</reference>
<dbReference type="Gene3D" id="3.20.20.70">
    <property type="entry name" value="Aldolase class I"/>
    <property type="match status" value="1"/>
</dbReference>
<evidence type="ECO:0000256" key="3">
    <source>
        <dbReference type="ARBA" id="ARBA00023002"/>
    </source>
</evidence>
<organism evidence="4">
    <name type="scientific">Thermosulfurimonas dismutans</name>
    <dbReference type="NCBI Taxonomy" id="999894"/>
    <lineage>
        <taxon>Bacteria</taxon>
        <taxon>Pseudomonadati</taxon>
        <taxon>Thermodesulfobacteriota</taxon>
        <taxon>Thermodesulfobacteria</taxon>
        <taxon>Thermodesulfobacteriales</taxon>
        <taxon>Thermodesulfobacteriaceae</taxon>
        <taxon>Thermosulfurimonas</taxon>
    </lineage>
</organism>
<keyword evidence="4" id="KW-0503">Monooxygenase</keyword>
<dbReference type="Pfam" id="PF03060">
    <property type="entry name" value="NMO"/>
    <property type="match status" value="1"/>
</dbReference>
<dbReference type="EMBL" id="DRMH01000135">
    <property type="protein sequence ID" value="HFC98723.1"/>
    <property type="molecule type" value="Genomic_DNA"/>
</dbReference>
<sequence length="370" mass="39797">MNGIPPLRIGDLTAPIPIVQGGMGVGISLAGLASAVARAGGIGVISAALVGFYEGEAEFFRDPTRANIRGLKRQIALAREKAPEGIIGVNIMVALTDFEPLVQAACEAGADIIFSGAGLPLNLPELRPEGSRTKLAPIVSSPRAAKLVAQRWWKKYGCVPDAVVVEGPQAGGHLGFSVKELEAPESRLEVLVPRVIEALKPFEDRAGKAIPVIAAGGIYTGYDIYRYLHEIGASGVQMGTRFVATHECDASPAFKEAFLRAGKEDLTIIRSPVGLPGRALRGSFLRKVEAGEKRPYRCMYHCLRSCDYRKSPYCIAAALINAQRGNLEAGFVFAGANAWRVDRIVSVQELIDELLREYHQARLEREGGNP</sequence>
<dbReference type="PANTHER" id="PTHR32332">
    <property type="entry name" value="2-NITROPROPANE DIOXYGENASE"/>
    <property type="match status" value="1"/>
</dbReference>
<comment type="caution">
    <text evidence="4">The sequence shown here is derived from an EMBL/GenBank/DDBJ whole genome shotgun (WGS) entry which is preliminary data.</text>
</comment>
<dbReference type="InterPro" id="IPR013785">
    <property type="entry name" value="Aldolase_TIM"/>
</dbReference>
<accession>A0A7C3GVF4</accession>
<protein>
    <submittedName>
        <fullName evidence="4">Nitronate monooxygenase</fullName>
    </submittedName>
</protein>
<proteinExistence type="predicted"/>